<feature type="chain" id="PRO_5002246214" description="PH-response regulator protein palI/RIM9" evidence="7">
    <location>
        <begin position="27"/>
        <end position="660"/>
    </location>
</feature>
<evidence type="ECO:0000313" key="9">
    <source>
        <dbReference type="Proteomes" id="UP000053259"/>
    </source>
</evidence>
<name>A0A0D1XBE5_9PEZI</name>
<dbReference type="PANTHER" id="PTHR28013">
    <property type="entry name" value="PROTEIN DCV1-RELATED"/>
    <property type="match status" value="1"/>
</dbReference>
<dbReference type="GO" id="GO:0035838">
    <property type="term" value="C:growing cell tip"/>
    <property type="evidence" value="ECO:0007669"/>
    <property type="project" value="TreeGrafter"/>
</dbReference>
<feature type="compositionally biased region" description="Gly residues" evidence="5">
    <location>
        <begin position="617"/>
        <end position="636"/>
    </location>
</feature>
<evidence type="ECO:0000256" key="4">
    <source>
        <dbReference type="ARBA" id="ARBA00023136"/>
    </source>
</evidence>
<feature type="transmembrane region" description="Helical" evidence="6">
    <location>
        <begin position="151"/>
        <end position="173"/>
    </location>
</feature>
<evidence type="ECO:0000256" key="6">
    <source>
        <dbReference type="SAM" id="Phobius"/>
    </source>
</evidence>
<feature type="transmembrane region" description="Helical" evidence="6">
    <location>
        <begin position="119"/>
        <end position="145"/>
    </location>
</feature>
<feature type="region of interest" description="Disordered" evidence="5">
    <location>
        <begin position="305"/>
        <end position="340"/>
    </location>
</feature>
<accession>A0A0D1XBE5</accession>
<dbReference type="PANTHER" id="PTHR28013:SF3">
    <property type="entry name" value="PROTEIN DCV1-RELATED"/>
    <property type="match status" value="1"/>
</dbReference>
<dbReference type="VEuPathDB" id="FungiDB:PV09_08810"/>
<dbReference type="Pfam" id="PF06687">
    <property type="entry name" value="SUR7"/>
    <property type="match status" value="1"/>
</dbReference>
<feature type="transmembrane region" description="Helical" evidence="6">
    <location>
        <begin position="84"/>
        <end position="107"/>
    </location>
</feature>
<protein>
    <recommendedName>
        <fullName evidence="10">PH-response regulator protein palI/RIM9</fullName>
    </recommendedName>
</protein>
<keyword evidence="4 6" id="KW-0472">Membrane</keyword>
<comment type="subcellular location">
    <subcellularLocation>
        <location evidence="1">Membrane</location>
        <topology evidence="1">Multi-pass membrane protein</topology>
    </subcellularLocation>
</comment>
<dbReference type="GeneID" id="27316783"/>
<evidence type="ECO:0000256" key="1">
    <source>
        <dbReference type="ARBA" id="ARBA00004141"/>
    </source>
</evidence>
<evidence type="ECO:0008006" key="10">
    <source>
        <dbReference type="Google" id="ProtNLM"/>
    </source>
</evidence>
<evidence type="ECO:0000256" key="3">
    <source>
        <dbReference type="ARBA" id="ARBA00022989"/>
    </source>
</evidence>
<dbReference type="STRING" id="253628.A0A0D1XBE5"/>
<sequence length="660" mass="69320">MVLRPATPLSVLFFAAFALLLISALSTPVIKAIPLASFNGYTFGVWGYCKGSDCSAIKIGYDMQSLAGITNSDFSLPESTRNSLSPILVIHPVAAFLSLICTILAIAAHFHSPAHSPRFLLGLFILSIPTLLVSLLAFLVDILLFLPHVSWGGWVVVAATAIIGVSGLVTCGMRRSLVSRKARRKRIQENAEMNGQNYYNNFGAKQASEPAVATSVVESLPRAESPPPLTGGSTVPLNSAQSVPFGAYDAKAVPSDDRIPLNTAVAPPAMAGGQAYGGPMRPRNGSVNQQSEEYGNTVMAMGRPSLESNRSNSSFNGRGGRGGYPTSRGGYPPRGGPMMRGGPPGMRGSYRGRSGPMIGRVPPPPGYGPQDRYNPSPYEMGPSSRGISPAVARPQEIAIGQAVEMDANIGVPSPARSPVETTPPDEYIPVRSQWIQRQPAPNINTNVTGNRALSPIQASPNSVSKYSQSQALGHARTASGSYYEDVDPQFAEVPPAASTVPPPMLTASSAAIPPVLMTGGATELQRGPPLSNTNYQPSEAVPPLPLDTLRQESQESLQEGQRSPATSDTSHFTSVSQRGINPAWRPGMPPSGRGPPPPRPSDMLLNSNPDFSLPGMGPTGRGRGGFRGRGGGGMGPGRRSPAMGMSMGGGLGQPSRYPMP</sequence>
<dbReference type="RefSeq" id="XP_016209375.1">
    <property type="nucleotide sequence ID" value="XM_016362767.1"/>
</dbReference>
<keyword evidence="9" id="KW-1185">Reference proteome</keyword>
<feature type="compositionally biased region" description="Low complexity" evidence="5">
    <location>
        <begin position="324"/>
        <end position="337"/>
    </location>
</feature>
<dbReference type="Proteomes" id="UP000053259">
    <property type="component" value="Unassembled WGS sequence"/>
</dbReference>
<evidence type="ECO:0000313" key="8">
    <source>
        <dbReference type="EMBL" id="KIV99505.1"/>
    </source>
</evidence>
<dbReference type="InterPro" id="IPR051380">
    <property type="entry name" value="pH-response_reg_palI/RIM9"/>
</dbReference>
<gene>
    <name evidence="8" type="ORF">PV09_08810</name>
</gene>
<reference evidence="8 9" key="1">
    <citation type="submission" date="2015-01" db="EMBL/GenBank/DDBJ databases">
        <title>The Genome Sequence of Ochroconis gallopava CBS43764.</title>
        <authorList>
            <consortium name="The Broad Institute Genomics Platform"/>
            <person name="Cuomo C."/>
            <person name="de Hoog S."/>
            <person name="Gorbushina A."/>
            <person name="Stielow B."/>
            <person name="Teixiera M."/>
            <person name="Abouelleil A."/>
            <person name="Chapman S.B."/>
            <person name="Priest M."/>
            <person name="Young S.K."/>
            <person name="Wortman J."/>
            <person name="Nusbaum C."/>
            <person name="Birren B."/>
        </authorList>
    </citation>
    <scope>NUCLEOTIDE SEQUENCE [LARGE SCALE GENOMIC DNA]</scope>
    <source>
        <strain evidence="8 9">CBS 43764</strain>
    </source>
</reference>
<organism evidence="8 9">
    <name type="scientific">Verruconis gallopava</name>
    <dbReference type="NCBI Taxonomy" id="253628"/>
    <lineage>
        <taxon>Eukaryota</taxon>
        <taxon>Fungi</taxon>
        <taxon>Dikarya</taxon>
        <taxon>Ascomycota</taxon>
        <taxon>Pezizomycotina</taxon>
        <taxon>Dothideomycetes</taxon>
        <taxon>Pleosporomycetidae</taxon>
        <taxon>Venturiales</taxon>
        <taxon>Sympoventuriaceae</taxon>
        <taxon>Verruconis</taxon>
    </lineage>
</organism>
<proteinExistence type="predicted"/>
<dbReference type="EMBL" id="KN847576">
    <property type="protein sequence ID" value="KIV99505.1"/>
    <property type="molecule type" value="Genomic_DNA"/>
</dbReference>
<evidence type="ECO:0000256" key="7">
    <source>
        <dbReference type="SAM" id="SignalP"/>
    </source>
</evidence>
<feature type="region of interest" description="Disordered" evidence="5">
    <location>
        <begin position="441"/>
        <end position="472"/>
    </location>
</feature>
<feature type="signal peptide" evidence="7">
    <location>
        <begin position="1"/>
        <end position="26"/>
    </location>
</feature>
<dbReference type="AlphaFoldDB" id="A0A0D1XBE5"/>
<keyword evidence="3 6" id="KW-1133">Transmembrane helix</keyword>
<dbReference type="InterPro" id="IPR009571">
    <property type="entry name" value="SUR7/Rim9-like_fungi"/>
</dbReference>
<dbReference type="GO" id="GO:0032153">
    <property type="term" value="C:cell division site"/>
    <property type="evidence" value="ECO:0007669"/>
    <property type="project" value="TreeGrafter"/>
</dbReference>
<evidence type="ECO:0000256" key="5">
    <source>
        <dbReference type="SAM" id="MobiDB-lite"/>
    </source>
</evidence>
<feature type="region of interest" description="Disordered" evidence="5">
    <location>
        <begin position="520"/>
        <end position="660"/>
    </location>
</feature>
<dbReference type="OrthoDB" id="2354757at2759"/>
<feature type="compositionally biased region" description="Polar residues" evidence="5">
    <location>
        <begin position="441"/>
        <end position="471"/>
    </location>
</feature>
<feature type="compositionally biased region" description="Pro residues" evidence="5">
    <location>
        <begin position="587"/>
        <end position="600"/>
    </location>
</feature>
<evidence type="ECO:0000256" key="2">
    <source>
        <dbReference type="ARBA" id="ARBA00022692"/>
    </source>
</evidence>
<feature type="compositionally biased region" description="Polar residues" evidence="5">
    <location>
        <begin position="554"/>
        <end position="579"/>
    </location>
</feature>
<dbReference type="HOGENOM" id="CLU_016694_1_0_1"/>
<dbReference type="GO" id="GO:0005886">
    <property type="term" value="C:plasma membrane"/>
    <property type="evidence" value="ECO:0007669"/>
    <property type="project" value="InterPro"/>
</dbReference>
<dbReference type="InParanoid" id="A0A0D1XBE5"/>
<feature type="compositionally biased region" description="Polar residues" evidence="5">
    <location>
        <begin position="306"/>
        <end position="316"/>
    </location>
</feature>
<keyword evidence="7" id="KW-0732">Signal</keyword>
<keyword evidence="2 6" id="KW-0812">Transmembrane</keyword>